<keyword evidence="10" id="KW-1185">Reference proteome</keyword>
<evidence type="ECO:0000259" key="8">
    <source>
        <dbReference type="PROSITE" id="PS52009"/>
    </source>
</evidence>
<dbReference type="GO" id="GO:0005975">
    <property type="term" value="P:carbohydrate metabolic process"/>
    <property type="evidence" value="ECO:0007669"/>
    <property type="project" value="UniProtKB-ARBA"/>
</dbReference>
<keyword evidence="1 3" id="KW-0378">Hydrolase</keyword>
<dbReference type="SUPFAM" id="SSF140657">
    <property type="entry name" value="Hyaluronidase post-catalytic domain-like"/>
    <property type="match status" value="1"/>
</dbReference>
<dbReference type="Pfam" id="PF02838">
    <property type="entry name" value="Glyco_hydro_20b"/>
    <property type="match status" value="1"/>
</dbReference>
<dbReference type="Gene3D" id="2.60.40.10">
    <property type="entry name" value="Immunoglobulins"/>
    <property type="match status" value="1"/>
</dbReference>
<evidence type="ECO:0000256" key="2">
    <source>
        <dbReference type="ARBA" id="ARBA00023295"/>
    </source>
</evidence>
<dbReference type="SUPFAM" id="SSF49265">
    <property type="entry name" value="Fibronectin type III"/>
    <property type="match status" value="1"/>
</dbReference>
<dbReference type="Pfam" id="PF00754">
    <property type="entry name" value="F5_F8_type_C"/>
    <property type="match status" value="3"/>
</dbReference>
<evidence type="ECO:0000256" key="3">
    <source>
        <dbReference type="PROSITE-ProRule" id="PRU01353"/>
    </source>
</evidence>
<dbReference type="CDD" id="cd00063">
    <property type="entry name" value="FN3"/>
    <property type="match status" value="1"/>
</dbReference>
<dbReference type="SUPFAM" id="SSF55545">
    <property type="entry name" value="beta-N-acetylhexosaminidase-like domain"/>
    <property type="match status" value="1"/>
</dbReference>
<dbReference type="GO" id="GO:0015929">
    <property type="term" value="F:hexosaminidase activity"/>
    <property type="evidence" value="ECO:0007669"/>
    <property type="project" value="UniProtKB-ARBA"/>
</dbReference>
<dbReference type="Gene3D" id="3.20.20.80">
    <property type="entry name" value="Glycosidases"/>
    <property type="match status" value="1"/>
</dbReference>
<dbReference type="Gene3D" id="1.20.1270.90">
    <property type="entry name" value="AF1782-like"/>
    <property type="match status" value="1"/>
</dbReference>
<comment type="similarity">
    <text evidence="3">Belongs to the glycosyl hydrolase 84 family.</text>
</comment>
<keyword evidence="2 3" id="KW-0326">Glycosidase</keyword>
<gene>
    <name evidence="9" type="ORF">GBZ86_12640</name>
</gene>
<feature type="domain" description="F5/8 type C" evidence="6">
    <location>
        <begin position="781"/>
        <end position="944"/>
    </location>
</feature>
<comment type="caution">
    <text evidence="9">The sequence shown here is derived from an EMBL/GenBank/DDBJ whole genome shotgun (WGS) entry which is preliminary data.</text>
</comment>
<dbReference type="InterPro" id="IPR003961">
    <property type="entry name" value="FN3_dom"/>
</dbReference>
<accession>A0A6I1MUS5</accession>
<sequence>MKKHIKRILSASILATMAISFLPSNISVFAVESKTQKVYEIYPKPQSIDYTGGEFQLGQNVNVVYDDGVDEHTKNRVLDVLKSQNLQATVSTGIVPGKTNFLIGINKSGGVVDEYFNENVTHNESFFDENIDSHLVSVKDGVIGVLGEDPDSAFYGVTTLKHVFNQIEENKEIQNFRVDDYANVARRGFIEGYYGNPWSNEDRAELMKFGGDYKLNQYVFAPKDDIYHNKKWRELYPSEELVEIEKLAKVGNETKNRYVYALHPFMHSPIRFDNEENYEEDLGIIKEKFTQLLEADVRQFAILADDASEPAGGASMYVKLLNDLTVWLEEQQGTYPDLKKDIMFCPSDYMGNGSSNQLKELNKAGDNVSIVMTGGRIWGEVDENFSNNFMNNIATEGHPGRAPFYWINWPCSDNSKKHLIMGGNDTFLHPGVDPSKIDGIVLNPMQQAEANKSALFAIGDYAWNIWDNKEQADQNWHDSFKYMDHGTAKETNSSLALREISKHMINQNMDGRVTKLEESLELAPKLQDFKKKYENGSSIKTEAEVLIKEFTNLKNAAAYYKNNAGNLRTRDQIIYWLNCWEDTTNAAISYLKSAIAVEEGNDEGAWENFSNGQSSFEKSKTYGFHYVDHTEYAEVGVQHIVPFIETMGENLSAVVGSILDPNKVTATFITSREDSPSGKKDNIFDGNSSTELVYKNPNRIDEGTYVGVKYSNPITLNNVEFLMGANANLNDTMRKAKIQYTIDGKEWVDLENGKEYENPQSIKVENLNLKIKGIRLIATEAKNNTWLGVRDINVNKKEIENPDAGLNPTLIRSNAWSVYQGDESNLTDKNDNTDVWYKTSNGDTSLAGEFIGLDLGKVAKLDQIRFVMGRDGSGDKWRKYKLEYSVDNENWTTVKSYDNSSHTTGKDIIDETFDTPIEARYVRLTNLENINRWVIFSELAVVSKEEENRGSKNNIYTNTDLDIYSVASLNLTKLQPVEGLVLNSGEYVGVKLDRIKDLSSINFETTNGNGLVLQSSLNGVEWSNIDNTSELQDGRYVRVINNSDEAITFDLNSFQVLSNEVTAPSLVSAYVGDTGAEKAVDGDLRTSVKFNGFPQKDDTIVYDLGQEILVDNLKYVVLDTEKDHVRDGKIQLSLDGTTWTDAITIGDGVENPANDLDSKPVDNGYKHGNQSNGIIPIDSAYMEGENLNQKARYVRILFTAPYNHRWTVINELMINNGQYIPTVNDPTFVSNPIEERGFAPSNLRDGNLTTSYRPDTKNGEIKEGSLTYRLSEKTNVKKINIVQNGNTISNAKVSARVSYNNEEATSKWVQLGNLDSSLNEFINSNYEHIFEIKIDWNGIAPNIYEIITLNDEFELPAKDALQSKYDELVSLNSEDYTVGSYTILTDALEKAKAILDDANASQKEIDKALENLNNASDSLVYISGLKNAVEESNTILNGENNYTEETLNVLREAVLSAQEVINNGNATSKEVEDALLLVNNARDGLVEKEPEIIGVTPNKVANVQGSDITSSSIKLSWIAPDNAVVKEYIIYKDGVEITRTTGTEFTVEELKANTLYGFKIVAVSKDNLKSRPVSKNFRTSK</sequence>
<evidence type="ECO:0000256" key="1">
    <source>
        <dbReference type="ARBA" id="ARBA00022801"/>
    </source>
</evidence>
<feature type="signal peptide" evidence="5">
    <location>
        <begin position="1"/>
        <end position="30"/>
    </location>
</feature>
<evidence type="ECO:0000313" key="10">
    <source>
        <dbReference type="Proteomes" id="UP000430345"/>
    </source>
</evidence>
<feature type="active site" description="Proton donor" evidence="3">
    <location>
        <position position="306"/>
    </location>
</feature>
<evidence type="ECO:0000313" key="9">
    <source>
        <dbReference type="EMBL" id="MPQ44591.1"/>
    </source>
</evidence>
<keyword evidence="5" id="KW-0732">Signal</keyword>
<organism evidence="9 10">
    <name type="scientific">Clostridium tarantellae</name>
    <dbReference type="NCBI Taxonomy" id="39493"/>
    <lineage>
        <taxon>Bacteria</taxon>
        <taxon>Bacillati</taxon>
        <taxon>Bacillota</taxon>
        <taxon>Clostridia</taxon>
        <taxon>Eubacteriales</taxon>
        <taxon>Clostridiaceae</taxon>
        <taxon>Clostridium</taxon>
    </lineage>
</organism>
<dbReference type="EMBL" id="WHJC01000253">
    <property type="protein sequence ID" value="MPQ44591.1"/>
    <property type="molecule type" value="Genomic_DNA"/>
</dbReference>
<dbReference type="PROSITE" id="PS50853">
    <property type="entry name" value="FN3"/>
    <property type="match status" value="1"/>
</dbReference>
<proteinExistence type="inferred from homology"/>
<dbReference type="GO" id="GO:1901135">
    <property type="term" value="P:carbohydrate derivative metabolic process"/>
    <property type="evidence" value="ECO:0007669"/>
    <property type="project" value="UniProtKB-ARBA"/>
</dbReference>
<dbReference type="OrthoDB" id="9760892at2"/>
<reference evidence="9 10" key="1">
    <citation type="submission" date="2019-10" db="EMBL/GenBank/DDBJ databases">
        <title>The Genome Sequence of Clostridium tarantellae Isolated from Fish Brain.</title>
        <authorList>
            <person name="Bano L."/>
            <person name="Kiel M."/>
            <person name="Sales G."/>
            <person name="Doxey A.C."/>
            <person name="Mansfield M.J."/>
            <person name="Schiavone M."/>
            <person name="Rossetto O."/>
            <person name="Pirazzini M."/>
            <person name="Dobrindt U."/>
            <person name="Montecucco C."/>
        </authorList>
    </citation>
    <scope>NUCLEOTIDE SEQUENCE [LARGE SCALE GENOMIC DNA]</scope>
    <source>
        <strain evidence="9 10">DSM 3997</strain>
    </source>
</reference>
<evidence type="ECO:0000256" key="5">
    <source>
        <dbReference type="SAM" id="SignalP"/>
    </source>
</evidence>
<dbReference type="InterPro" id="IPR000421">
    <property type="entry name" value="FA58C"/>
</dbReference>
<dbReference type="Gene3D" id="2.60.120.260">
    <property type="entry name" value="Galactose-binding domain-like"/>
    <property type="match status" value="3"/>
</dbReference>
<dbReference type="InterPro" id="IPR008979">
    <property type="entry name" value="Galactose-bd-like_sf"/>
</dbReference>
<dbReference type="Pfam" id="PF07555">
    <property type="entry name" value="NAGidase"/>
    <property type="match status" value="1"/>
</dbReference>
<dbReference type="InterPro" id="IPR013783">
    <property type="entry name" value="Ig-like_fold"/>
</dbReference>
<name>A0A6I1MUS5_9CLOT</name>
<dbReference type="Proteomes" id="UP000430345">
    <property type="component" value="Unassembled WGS sequence"/>
</dbReference>
<dbReference type="InterPro" id="IPR049019">
    <property type="entry name" value="NagJ-like_helical"/>
</dbReference>
<dbReference type="InterPro" id="IPR017853">
    <property type="entry name" value="GH"/>
</dbReference>
<evidence type="ECO:0000259" key="6">
    <source>
        <dbReference type="PROSITE" id="PS50022"/>
    </source>
</evidence>
<feature type="chain" id="PRO_5026109936" evidence="5">
    <location>
        <begin position="31"/>
        <end position="1581"/>
    </location>
</feature>
<dbReference type="Pfam" id="PF07554">
    <property type="entry name" value="FIVAR"/>
    <property type="match status" value="2"/>
</dbReference>
<keyword evidence="4" id="KW-0175">Coiled coil</keyword>
<dbReference type="InterPro" id="IPR051822">
    <property type="entry name" value="Glycosyl_Hydrolase_84"/>
</dbReference>
<dbReference type="PANTHER" id="PTHR13170">
    <property type="entry name" value="O-GLCNACASE"/>
    <property type="match status" value="1"/>
</dbReference>
<feature type="coiled-coil region" evidence="4">
    <location>
        <begin position="1391"/>
        <end position="1418"/>
    </location>
</feature>
<dbReference type="InterPro" id="IPR015882">
    <property type="entry name" value="HEX_bac_N"/>
</dbReference>
<dbReference type="InterPro" id="IPR036116">
    <property type="entry name" value="FN3_sf"/>
</dbReference>
<evidence type="ECO:0000259" key="7">
    <source>
        <dbReference type="PROSITE" id="PS50853"/>
    </source>
</evidence>
<dbReference type="Gene3D" id="1.20.58.460">
    <property type="entry name" value="Hyaluronidase post-catalytic domain-like"/>
    <property type="match status" value="1"/>
</dbReference>
<dbReference type="PANTHER" id="PTHR13170:SF16">
    <property type="entry name" value="PROTEIN O-GLCNACASE"/>
    <property type="match status" value="1"/>
</dbReference>
<dbReference type="SMART" id="SM00060">
    <property type="entry name" value="FN3"/>
    <property type="match status" value="1"/>
</dbReference>
<dbReference type="SUPFAM" id="SSF51445">
    <property type="entry name" value="(Trans)glycosidases"/>
    <property type="match status" value="1"/>
</dbReference>
<dbReference type="InterPro" id="IPR029018">
    <property type="entry name" value="Hex-like_dom2"/>
</dbReference>
<dbReference type="Pfam" id="PF00041">
    <property type="entry name" value="fn3"/>
    <property type="match status" value="1"/>
</dbReference>
<dbReference type="Pfam" id="PF21774">
    <property type="entry name" value="NagJ_C"/>
    <property type="match status" value="1"/>
</dbReference>
<dbReference type="SUPFAM" id="SSF49785">
    <property type="entry name" value="Galactose-binding domain-like"/>
    <property type="match status" value="3"/>
</dbReference>
<dbReference type="PROSITE" id="PS52009">
    <property type="entry name" value="GH84"/>
    <property type="match status" value="1"/>
</dbReference>
<dbReference type="Gene3D" id="1.20.1270.70">
    <property type="entry name" value="Designed single chain three-helix bundle"/>
    <property type="match status" value="1"/>
</dbReference>
<dbReference type="PROSITE" id="PS50022">
    <property type="entry name" value="FA58C_3"/>
    <property type="match status" value="1"/>
</dbReference>
<dbReference type="Gene3D" id="3.30.379.10">
    <property type="entry name" value="Chitobiase/beta-hexosaminidase domain 2-like"/>
    <property type="match status" value="1"/>
</dbReference>
<dbReference type="InterPro" id="IPR011496">
    <property type="entry name" value="O-GlcNAcase_cat"/>
</dbReference>
<feature type="domain" description="Fibronectin type-III" evidence="7">
    <location>
        <begin position="1499"/>
        <end position="1581"/>
    </location>
</feature>
<protein>
    <submittedName>
        <fullName evidence="9">Hyaluronoglucosaminidase</fullName>
    </submittedName>
</protein>
<feature type="domain" description="GH84" evidence="8">
    <location>
        <begin position="185"/>
        <end position="466"/>
    </location>
</feature>
<evidence type="ECO:0000256" key="4">
    <source>
        <dbReference type="SAM" id="Coils"/>
    </source>
</evidence>